<feature type="compositionally biased region" description="Acidic residues" evidence="1">
    <location>
        <begin position="1900"/>
        <end position="1916"/>
    </location>
</feature>
<feature type="compositionally biased region" description="Basic and acidic residues" evidence="1">
    <location>
        <begin position="1497"/>
        <end position="1517"/>
    </location>
</feature>
<evidence type="ECO:0000313" key="3">
    <source>
        <dbReference type="Proteomes" id="UP000515163"/>
    </source>
</evidence>
<feature type="region of interest" description="Disordered" evidence="1">
    <location>
        <begin position="3021"/>
        <end position="3042"/>
    </location>
</feature>
<feature type="compositionally biased region" description="Basic residues" evidence="1">
    <location>
        <begin position="2678"/>
        <end position="2687"/>
    </location>
</feature>
<feature type="region of interest" description="Disordered" evidence="1">
    <location>
        <begin position="3440"/>
        <end position="3469"/>
    </location>
</feature>
<dbReference type="GO" id="GO:0061630">
    <property type="term" value="F:ubiquitin protein ligase activity"/>
    <property type="evidence" value="ECO:0007669"/>
    <property type="project" value="InterPro"/>
</dbReference>
<dbReference type="Proteomes" id="UP000515163">
    <property type="component" value="Unplaced"/>
</dbReference>
<dbReference type="GeneID" id="116292248"/>
<feature type="compositionally biased region" description="Low complexity" evidence="1">
    <location>
        <begin position="4529"/>
        <end position="4540"/>
    </location>
</feature>
<feature type="region of interest" description="Disordered" evidence="1">
    <location>
        <begin position="4446"/>
        <end position="4556"/>
    </location>
</feature>
<feature type="compositionally biased region" description="Basic residues" evidence="1">
    <location>
        <begin position="2875"/>
        <end position="2896"/>
    </location>
</feature>
<feature type="compositionally biased region" description="Polar residues" evidence="1">
    <location>
        <begin position="4446"/>
        <end position="4462"/>
    </location>
</feature>
<dbReference type="InterPro" id="IPR033489">
    <property type="entry name" value="RBBP6"/>
</dbReference>
<feature type="compositionally biased region" description="Basic and acidic residues" evidence="1">
    <location>
        <begin position="4492"/>
        <end position="4518"/>
    </location>
</feature>
<feature type="compositionally biased region" description="Basic and acidic residues" evidence="1">
    <location>
        <begin position="1659"/>
        <end position="1671"/>
    </location>
</feature>
<feature type="compositionally biased region" description="Low complexity" evidence="1">
    <location>
        <begin position="3654"/>
        <end position="3667"/>
    </location>
</feature>
<feature type="region of interest" description="Disordered" evidence="1">
    <location>
        <begin position="2076"/>
        <end position="2127"/>
    </location>
</feature>
<feature type="region of interest" description="Disordered" evidence="1">
    <location>
        <begin position="2825"/>
        <end position="2901"/>
    </location>
</feature>
<feature type="compositionally biased region" description="Basic residues" evidence="1">
    <location>
        <begin position="3926"/>
        <end position="3941"/>
    </location>
</feature>
<feature type="compositionally biased region" description="Basic and acidic residues" evidence="1">
    <location>
        <begin position="293"/>
        <end position="317"/>
    </location>
</feature>
<feature type="compositionally biased region" description="Basic and acidic residues" evidence="1">
    <location>
        <begin position="1424"/>
        <end position="1444"/>
    </location>
</feature>
<feature type="region of interest" description="Disordered" evidence="1">
    <location>
        <begin position="103"/>
        <end position="317"/>
    </location>
</feature>
<feature type="compositionally biased region" description="Polar residues" evidence="1">
    <location>
        <begin position="4176"/>
        <end position="4205"/>
    </location>
</feature>
<feature type="compositionally biased region" description="Acidic residues" evidence="1">
    <location>
        <begin position="1445"/>
        <end position="1463"/>
    </location>
</feature>
<organism evidence="3 4">
    <name type="scientific">Actinia tenebrosa</name>
    <name type="common">Australian red waratah sea anemone</name>
    <dbReference type="NCBI Taxonomy" id="6105"/>
    <lineage>
        <taxon>Eukaryota</taxon>
        <taxon>Metazoa</taxon>
        <taxon>Cnidaria</taxon>
        <taxon>Anthozoa</taxon>
        <taxon>Hexacorallia</taxon>
        <taxon>Actiniaria</taxon>
        <taxon>Actiniidae</taxon>
        <taxon>Actinia</taxon>
    </lineage>
</organism>
<feature type="compositionally biased region" description="Polar residues" evidence="1">
    <location>
        <begin position="5044"/>
        <end position="5060"/>
    </location>
</feature>
<feature type="region of interest" description="Disordered" evidence="1">
    <location>
        <begin position="1877"/>
        <end position="1937"/>
    </location>
</feature>
<feature type="region of interest" description="Disordered" evidence="1">
    <location>
        <begin position="2171"/>
        <end position="2200"/>
    </location>
</feature>
<feature type="compositionally biased region" description="Basic residues" evidence="1">
    <location>
        <begin position="2832"/>
        <end position="2844"/>
    </location>
</feature>
<accession>A0A6P8HRW4</accession>
<feature type="region of interest" description="Disordered" evidence="1">
    <location>
        <begin position="663"/>
        <end position="703"/>
    </location>
</feature>
<feature type="compositionally biased region" description="Polar residues" evidence="1">
    <location>
        <begin position="4829"/>
        <end position="4840"/>
    </location>
</feature>
<feature type="region of interest" description="Disordered" evidence="1">
    <location>
        <begin position="3057"/>
        <end position="3078"/>
    </location>
</feature>
<evidence type="ECO:0000256" key="2">
    <source>
        <dbReference type="SAM" id="SignalP"/>
    </source>
</evidence>
<feature type="compositionally biased region" description="Basic and acidic residues" evidence="1">
    <location>
        <begin position="1885"/>
        <end position="1899"/>
    </location>
</feature>
<feature type="region of interest" description="Disordered" evidence="1">
    <location>
        <begin position="3643"/>
        <end position="3667"/>
    </location>
</feature>
<dbReference type="RefSeq" id="XP_031555385.1">
    <property type="nucleotide sequence ID" value="XM_031699525.1"/>
</dbReference>
<feature type="compositionally biased region" description="Basic residues" evidence="1">
    <location>
        <begin position="1731"/>
        <end position="1747"/>
    </location>
</feature>
<dbReference type="OrthoDB" id="5980453at2759"/>
<feature type="compositionally biased region" description="Basic and acidic residues" evidence="1">
    <location>
        <begin position="3643"/>
        <end position="3653"/>
    </location>
</feature>
<feature type="region of interest" description="Disordered" evidence="1">
    <location>
        <begin position="4678"/>
        <end position="4699"/>
    </location>
</feature>
<feature type="compositionally biased region" description="Basic and acidic residues" evidence="1">
    <location>
        <begin position="4463"/>
        <end position="4474"/>
    </location>
</feature>
<feature type="compositionally biased region" description="Basic residues" evidence="1">
    <location>
        <begin position="2079"/>
        <end position="2091"/>
    </location>
</feature>
<feature type="compositionally biased region" description="Basic and acidic residues" evidence="1">
    <location>
        <begin position="2501"/>
        <end position="2516"/>
    </location>
</feature>
<dbReference type="InParanoid" id="A0A6P8HRW4"/>
<feature type="compositionally biased region" description="Basic residues" evidence="1">
    <location>
        <begin position="2649"/>
        <end position="2668"/>
    </location>
</feature>
<dbReference type="PANTHER" id="PTHR15439">
    <property type="entry name" value="RETINOBLASTOMA-BINDING PROTEIN 6"/>
    <property type="match status" value="1"/>
</dbReference>
<feature type="compositionally biased region" description="Low complexity" evidence="1">
    <location>
        <begin position="4861"/>
        <end position="4871"/>
    </location>
</feature>
<evidence type="ECO:0000313" key="4">
    <source>
        <dbReference type="RefSeq" id="XP_031555385.1"/>
    </source>
</evidence>
<feature type="compositionally biased region" description="Basic residues" evidence="1">
    <location>
        <begin position="1094"/>
        <end position="1111"/>
    </location>
</feature>
<dbReference type="PANTHER" id="PTHR15439:SF0">
    <property type="entry name" value="CELL DIVISION CYCLE AND APOPTOSIS REGULATOR PROTEIN 1-RELATED"/>
    <property type="match status" value="1"/>
</dbReference>
<dbReference type="GO" id="GO:0006511">
    <property type="term" value="P:ubiquitin-dependent protein catabolic process"/>
    <property type="evidence" value="ECO:0007669"/>
    <property type="project" value="TreeGrafter"/>
</dbReference>
<feature type="compositionally biased region" description="Polar residues" evidence="1">
    <location>
        <begin position="227"/>
        <end position="253"/>
    </location>
</feature>
<feature type="region of interest" description="Disordered" evidence="1">
    <location>
        <begin position="2327"/>
        <end position="2355"/>
    </location>
</feature>
<feature type="compositionally biased region" description="Basic residues" evidence="1">
    <location>
        <begin position="3268"/>
        <end position="3291"/>
    </location>
</feature>
<feature type="compositionally biased region" description="Basic and acidic residues" evidence="1">
    <location>
        <begin position="174"/>
        <end position="191"/>
    </location>
</feature>
<feature type="region of interest" description="Disordered" evidence="1">
    <location>
        <begin position="1094"/>
        <end position="1139"/>
    </location>
</feature>
<feature type="region of interest" description="Disordered" evidence="1">
    <location>
        <begin position="1424"/>
        <end position="1525"/>
    </location>
</feature>
<feature type="compositionally biased region" description="Low complexity" evidence="1">
    <location>
        <begin position="206"/>
        <end position="226"/>
    </location>
</feature>
<feature type="region of interest" description="Disordered" evidence="1">
    <location>
        <begin position="3265"/>
        <end position="3312"/>
    </location>
</feature>
<evidence type="ECO:0000256" key="1">
    <source>
        <dbReference type="SAM" id="MobiDB-lite"/>
    </source>
</evidence>
<keyword evidence="3" id="KW-1185">Reference proteome</keyword>
<feature type="region of interest" description="Disordered" evidence="1">
    <location>
        <begin position="5023"/>
        <end position="5077"/>
    </location>
</feature>
<reference evidence="4" key="1">
    <citation type="submission" date="2025-08" db="UniProtKB">
        <authorList>
            <consortium name="RefSeq"/>
        </authorList>
    </citation>
    <scope>IDENTIFICATION</scope>
    <source>
        <tissue evidence="4">Tentacle</tissue>
    </source>
</reference>
<feature type="region of interest" description="Disordered" evidence="1">
    <location>
        <begin position="1659"/>
        <end position="1679"/>
    </location>
</feature>
<name>A0A6P8HRW4_ACTTE</name>
<proteinExistence type="predicted"/>
<feature type="compositionally biased region" description="Low complexity" evidence="1">
    <location>
        <begin position="139"/>
        <end position="158"/>
    </location>
</feature>
<gene>
    <name evidence="4" type="primary">LOC116292248</name>
</gene>
<keyword evidence="2" id="KW-0732">Signal</keyword>
<feature type="compositionally biased region" description="Basic and acidic residues" evidence="1">
    <location>
        <begin position="4541"/>
        <end position="4550"/>
    </location>
</feature>
<feature type="region of interest" description="Disordered" evidence="1">
    <location>
        <begin position="4731"/>
        <end position="4877"/>
    </location>
</feature>
<feature type="compositionally biased region" description="Polar residues" evidence="1">
    <location>
        <begin position="112"/>
        <end position="138"/>
    </location>
</feature>
<feature type="compositionally biased region" description="Basic residues" evidence="1">
    <location>
        <begin position="2480"/>
        <end position="2495"/>
    </location>
</feature>
<feature type="compositionally biased region" description="Basic and acidic residues" evidence="1">
    <location>
        <begin position="4687"/>
        <end position="4699"/>
    </location>
</feature>
<feature type="compositionally biased region" description="Basic residues" evidence="1">
    <location>
        <begin position="3299"/>
        <end position="3312"/>
    </location>
</feature>
<feature type="compositionally biased region" description="Basic residues" evidence="1">
    <location>
        <begin position="2330"/>
        <end position="2340"/>
    </location>
</feature>
<feature type="compositionally biased region" description="Basic residues" evidence="1">
    <location>
        <begin position="2099"/>
        <end position="2127"/>
    </location>
</feature>
<dbReference type="GO" id="GO:0005634">
    <property type="term" value="C:nucleus"/>
    <property type="evidence" value="ECO:0007669"/>
    <property type="project" value="TreeGrafter"/>
</dbReference>
<feature type="signal peptide" evidence="2">
    <location>
        <begin position="1"/>
        <end position="30"/>
    </location>
</feature>
<feature type="region of interest" description="Disordered" evidence="1">
    <location>
        <begin position="1721"/>
        <end position="1749"/>
    </location>
</feature>
<feature type="region of interest" description="Disordered" evidence="1">
    <location>
        <begin position="4078"/>
        <end position="4126"/>
    </location>
</feature>
<feature type="region of interest" description="Disordered" evidence="1">
    <location>
        <begin position="2649"/>
        <end position="2698"/>
    </location>
</feature>
<feature type="compositionally biased region" description="Basic residues" evidence="1">
    <location>
        <begin position="626"/>
        <end position="646"/>
    </location>
</feature>
<feature type="region of interest" description="Disordered" evidence="1">
    <location>
        <begin position="2479"/>
        <end position="2516"/>
    </location>
</feature>
<protein>
    <submittedName>
        <fullName evidence="4">Uncharacterized protein LOC116292248</fullName>
    </submittedName>
</protein>
<sequence>MSGRFAPKPLATLALFVILLQCLYNKQAIAKPRPKQYLAKEQWTGNVREGNDRHWSDVSIERNIDTRDKRSAVDKDDSLEGQKGFKVLTASNDKRQGIETPIEALKSEDTSVENAPEQNSRSNVNEPNGDSGGITNAVRQNSENNSQQRSTTTSSQNEIKPSDSGRNSDSNIAGEKRGEVTLSSKKPEESKTQSSTVVDNSDTKQDNAASSATNNNNNIKAKSDNNQSTASPKQNDPPSSVTIQGNSINGQPISSSSSSSNPEPIKDPIGNSGSEVVTSHPLYENEGENSRYPYRDARSKSEGSKESSEPEVGHFQVDDKSADLEINANSAGVKVKAKPASLQVVSRPGAHPPTPIVPIGPIHPYYHHPHYYPYPYGGFRRSRRPYHRRLYGSPYHAHYRAWIPPPRHHSRHYFDDSEDVPFYRRAFDNPYGYHHRRHHRHHRYHIPELYDRSEVEDMPSMYNPIYRRRFRGPYLRGTYGRRRFGFYEMPESRFHIPRRPRQFVRHDIVTPVPPPVNVYGNPPPGVLQGEAANMFGMNGMNAFNGMPSVGGFGMGGFGMNGPLVPGMNGPGLNGLGMNAPGMLEMMGMNDQLGGQEQFNGITRSLGPRNVYSEPRFHVKKAAIQGTHKKHHVKAKLSPKKKTKATAKKRTKILKHSNLQNSTVAHAGNPTIKSKHRSRRSAETELKKKTVKKLRPQKIKEQKGNRKNNIVIHRPPIIYHPPPEIYHRPDIVVHRAPIMLHRPSIIYHQPPVVVHRPAIIYHQPSIVFHQPPPVVHQPIMHSHDTYVSRPVVLHSSSSVSHATSYLGIPNHVFSGYDGYHGDGDFHGDYHEGFHGDAFRKHSVPRNVKTVRAEIQGKIFKKSETSHEENPLRPKRDVYTRYLDNLDYLSQYWKPKAKRHVEDEFDIISSKKASSEALTYKDFEPTLLNKRNKIPHYNNFLDQILDDRTSRKKRNLDDDDSRYDDGVVNFIKKKKKKDVVVNRPPIIYHPPPEVYHRPDIVVHRPPLVIHRPPIIYHQPPVIVHRPAVVYHQPPIVFHQPPPAVSQPLLFSHDSFTIHPSFYATHHGSVVRDYGHYIGIPNIVSNYGAPLFHSGMGKRSKISKPSKNKLKSSKKSSSEKPIKKSKLHHKKASTENPHKKNSVVIRRPPIIYHPPPEIYHRPDIVVHRAPIMIHRAPIVYHQPPVVVHRPAIVYHQPSLVFHQPPPAVHQPLITSHDTWVTHSVPVPISSHVTHHTAYVGTPKHAYMNFHNQWGGDDNQHAYYKSEVPKNVKGAQRDNISNTKKNTVKKSLKHKHLKEEKAKRKNSVMVKRPPIIYHPPPEIFHRPDIVVHRPPILVHRAPIVYHQPPVIVHRPAIVYHQPNIFFHQPMPMVHQPIMKSHDTWVTRPAVKLYGSTVHNLGAITQYPHAYYHGHNHLHYMAYGKSKVPNKEEKPAARDEIKHDKASEHDGDDLESSGDDDDDDDDDDIKMIESGSGSAYGELDIEVVPEDNTKSKLHKAKPRTESASKKDKISKISTEKQQETTVNGSKKNSVVIHRPPIIYHPPPEIYHRPDIVVHRAPIVLYRAPIIYHQPPVVVHRPAIVYHQPSIVFHQPPPMVHQPIMHSHDNYVTHSVAVPVGSHVTHMVNYHGVPHEEIYMEGIGHGAFAKSVLPLHKGHKRDKIKSDNVAKAEDSQRAIKRSRRSIEEDDLPFGVAENHIDVNQPIGAGERIRRAVEQSWISNLDSSSMHAKELNKRNKKSLKKRKANKKKKKDVVVSRPPIIYHPPPEVYHRPEIIVHRAPILIHRPPIVYHQPPVVVHRPAVVYHQPPIVFHQPPPSVNQPLLYSHDQFILHPTSVAQHINSVVNEGGHYIGIPQGGVENYPGPLLDHQFGHIIPPLAGYHFKRGKVQRPNDKDSKKDTRSSEEDQNQDEASGEISGEDEIPSRQVKTHKSKPSKGERKNNVLVYRPPMIYHPPPEIYDRPDIVVHRPDLVIHRPSVVFHQPSVVIHRPPIVYRQPPVVFHQPPPLNHQPIIKSHDAYVAHQYLEPHSSFIQHAGSYVGAPHFYPGTNAYGWGMQGFHGPLGAGPGFGLPFGPAFGRSVVQKASKKNSKEHKKKKAHEENASKKSKHGKIRHKRSNKHHHHHHHRHHKDLKRHAYHGLDPAYTLMEQHESFITDPLSQIYLGENTPAVGEPAYTKSRVAAKGKSKRSIKQNAKRKAVKKQKKGERKNMIVVHRPPMIYHPPPEIYDRPDVVVHRPDLVIHRPSIVYHQPSVVLHRPPVIYHEPPVVFHQPAPMVHHPIIHSHDTYVGHPFYEPYASHVEHAGSYVGAPHFFFGPGFGPGFGPAFGKSKIEKINKPQKKSKNKSRRSTETQKKSSKTGSKKNMVLIHRPPMIYHPPPEIYDQPDVVVHRPDLVIHRPSIVYHQPSVVIHRPPVIYQQPPVVFHQPPPLNTQPVLHAHDSYVAHTYHEPIASSIQHAGTYVGSPHYYPGGLGVAPHAWGPAFGKSKVPKAKSKGKKVKRSTVTKNISNKEHAGFRKSSGKGDKKNIVIAHRPPMIYHPPPEIYHRPDLVVHRPDIVIHRPSVVYHQPSVVLHRPPVIYHEPPVVFHQPAPMVHHPIIHSHDTYVGHPFYEPYASHVEHAGSYVGAPHFFGGGFGYGYGGFGTGFGPAFVKSKVTKSPKKLSNVKKNAKPAKQRSRRDLEDKSKKIEKKTKTSKSSKGEAPGHKKNLVIMRRPPVIYHPPPEVYHRPDVILHRPDIVIHRPSVVFHQSAVVVHRPPVVYHQPPIVFHQPTPMVHQPILHSHETYLPHHYYEPAGAHVTHAGTYVGAPHFYHGGWGWGYGYHAGHAFGKSKVEDTANGKTAKKTKSSKKTNKKDKNENENDDEEDDDDDDDDDDDNENESKTKSKVKNRRSLSTKSHKNGHKKNIVIMRRPPVVYHPPPEIYHRPDVVLHRPDIVIHRPSVVFHQSPVVLHRPSVVYHQPPIVFHQPTPMVHQPIVHTHDTYLAHHFYEPFHAHVVHGGTYVGAPHFFGGGWGWGYGHGHGHAFGKSKVEKTKKSHHNKTKRDTTEDKKKKHSIFQMFHKVLQRRSVKGSKKNLHGHPSKDSKNTVKGAKKNLVLIQRPPMIYHPPPEIYDRPNIVVHRPDLVYHQPSIVYHQSSVVVHRAPVIYHPPPVVFHQPPPLVHQNVLHSHDSYIAHRFYEPFASHIQHGQTYVGAPHFFGGGWGYGYGLGPMMHPSGPWNGFGPGAGMFHGPFTYNGPGFHGPVPFNANGIAGAQGYTPQAVGPFGPAFAKSDVERAPKGKVTKKVHKAVASKGAKRTRKSRSLSSKNKYSNRVKSHSRHHKGLKKNVVVMNRAPIMFHPPPEVYHRPDVVIHRPNVVIHRPPIVVHQAPVVVHKPAVLYHQSPVVLHQPPPFVHQPVLYFHDTYVPHTNYEPFASDVTHAGTYVGAPHGFDGGWGYGYGHVVAGYGKSKVEKTKSSKNKKAHKGTKNSKTGRQENASKKVNILHPEVEKDVKADKKNDIVVNRPPIIYHPPPEVYHRPDIVVHRAPIVVHRPPIIYHQPPVVVHRPAVVYHQPSIVFHQPPPAVHQPIIHSHDTFVVHHSAMYEPRGSTVSHQTSYIGIPSHVEHFDDGYDYHGGHEGYQDDYLGYHGEFHGGYHGGYHGYRMLHRSNIEHAKKSDKETEFTSKDSTSTKSTITKTETPIKKENTHTVITDEDQRSKTITKRQLLGSHSLFLPVSPLNIAHPKGPIVERLQKMSTIPGVPSTDYEHYVAKRDLDSQSQKKKRQLLINPGAQAPMNYANPNALALQRSIQPYGHAAAPMIASPSAIYPRLPFFQPLQQAPLFPGYPAVKPPGVNVHVETERSTIPDKKKKKGSRHRRQVLPMMQPDMFGAATHLFYNQAPVAPVLHEAPPQLPQQILPQYLGYHPMMLPSYPLMNFPPQQRPHVNINVQSMRSSIPKSKRKKKSVTKRRSKRQLLPQMINPYALALNYLARGYGAYNPYWNMNPLFFRRNQENENMKMEDEDESDPESQNTELIKQYLTNLYEYYTGETFNHKRPKVDVEVHASKSNIPGSSPRDIIVRSKRQMLNYLPQSPLTTGRYDIPISGPLSSFLPLKRSKVSKPKRSTKNGADKKMKRKEIKGSNSKRDEFAPQSVGVRNEQSNLIQMNPDNPDASLFENGQSNQFSTVNGGAEGLNEIGPGGLNGAIAEQQDQQSPSKAFFQGNTPQEPQNQEGLQQEFMQEKQQDLPVASLQPNNVEQVPNFAQFQEMQGQNRMEMPVNEEQMLRLRGQVPFFPPGPQIPLEREPLLAPGPSRPFFFTPPVVAPHPVPLLRPFAPLPFVPFPAQQIPLTFPQQSPMASFFPEQPPQQQGTINVNVNTAKSKLPRVKVQKKKTEEPSNTEKQVVPGENILKNGDKRQKISLFERVPAMQVLPQRFLQNGVAVPSFAGSEPRKESQIHGVNGMIINELQMQRKHAIPSKVNIKNIQSGTKKSGVSSNDAEKSKKTDVKTKKVKRQIYGMNELPQEIKFPKDQNNSKEYKITEDKEQGKKDQKRYIQIVKRALNGKTSGSSKTSSKMPEKAVEMPKKKSSLSKMKNLVPRKRQFVMPFAVERAQAGIPSLGLITEQGAQEQVPRVINQYQQGPEQVVSQQQTQVIQDPEAAYVEPQQHVTQIEEPLNHVQSEANEFNQASEAGVAYLGHRPKVHVSVQVAKSSIGKGSAKITSQDKKAASSKKDKTITKRQLFGTVPLFSPLGRADVNNIVKAYDGRSSVPDSQAVANQKQVPARSRRSLTNQMHERQHNSKSTNRKQKRQLGDLINNILERRRGPKLLGDLLKRPKNPPVMFSTGNANNNGEKPIDVFPGNAGGNQNPGEGQPSLNDGGVDNPFAANLPPPPPPLQTNQNTLLNNPAIPGNQAMFQDDQSAITAAQAAQQPPPLPLLRQQEPDTRQNVLQFLQNAGLPNPLIQQRLNLQPERGPAPFLPPMLPMGIPPPMMPQAPMNDAAAPGEGRSQTPFVQSPSGFDLAPQGGPPVGPFGMGAPSVFPIMPFYSAQTPFSPYPSVPPEMETNPGVPGWPVNHLIDNFNDQRPSVNVNVQTSKSKIPKTDKTLNRHIKNAP</sequence>
<dbReference type="GO" id="GO:0006397">
    <property type="term" value="P:mRNA processing"/>
    <property type="evidence" value="ECO:0007669"/>
    <property type="project" value="InterPro"/>
</dbReference>
<feature type="compositionally biased region" description="Polar residues" evidence="1">
    <location>
        <begin position="4734"/>
        <end position="4745"/>
    </location>
</feature>
<feature type="compositionally biased region" description="Basic residues" evidence="1">
    <location>
        <begin position="3057"/>
        <end position="3069"/>
    </location>
</feature>
<dbReference type="GO" id="GO:0016567">
    <property type="term" value="P:protein ubiquitination"/>
    <property type="evidence" value="ECO:0007669"/>
    <property type="project" value="InterPro"/>
</dbReference>
<feature type="region of interest" description="Disordered" evidence="1">
    <location>
        <begin position="624"/>
        <end position="646"/>
    </location>
</feature>
<feature type="region of interest" description="Disordered" evidence="1">
    <location>
        <begin position="4166"/>
        <end position="4208"/>
    </location>
</feature>
<feature type="compositionally biased region" description="Basic residues" evidence="1">
    <location>
        <begin position="3445"/>
        <end position="3456"/>
    </location>
</feature>
<feature type="chain" id="PRO_5028325019" evidence="2">
    <location>
        <begin position="31"/>
        <end position="5077"/>
    </location>
</feature>
<dbReference type="KEGG" id="aten:116292248"/>
<feature type="compositionally biased region" description="Acidic residues" evidence="1">
    <location>
        <begin position="2851"/>
        <end position="2869"/>
    </location>
</feature>
<feature type="region of interest" description="Disordered" evidence="1">
    <location>
        <begin position="3920"/>
        <end position="3941"/>
    </location>
</feature>
<feature type="compositionally biased region" description="Basic residues" evidence="1">
    <location>
        <begin position="4082"/>
        <end position="4093"/>
    </location>
</feature>
<feature type="compositionally biased region" description="Basic residues" evidence="1">
    <location>
        <begin position="2174"/>
        <end position="2200"/>
    </location>
</feature>